<evidence type="ECO:0000256" key="1">
    <source>
        <dbReference type="SAM" id="MobiDB-lite"/>
    </source>
</evidence>
<evidence type="ECO:0000313" key="3">
    <source>
        <dbReference type="Proteomes" id="UP000248817"/>
    </source>
</evidence>
<proteinExistence type="predicted"/>
<feature type="region of interest" description="Disordered" evidence="1">
    <location>
        <begin position="1"/>
        <end position="33"/>
    </location>
</feature>
<name>A0A2V5JDZ7_9EURO</name>
<feature type="compositionally biased region" description="Low complexity" evidence="1">
    <location>
        <begin position="129"/>
        <end position="147"/>
    </location>
</feature>
<sequence length="277" mass="30759">MPLSSHPPPSMNPSVEEVDDESRPSVGSGSGDVNAEQQLSWAEVCAQHESLLASHLALLQQVQGEVPSNGDASRLVTNMLERTKKLMMQFKIIKGKFGSRKLFQSKPWIIEDEPNFVIGNLNAEKTLHSNSGSDPSSSRRTSDSSGNGLRARDRVKRARAEASERDEETNAAVLNAENMSTFADPARHHKRKRLMKVLPGCEDDVRSITPVSIDTEDISEEVQRRLAIRDEQRKKRSNAKAEKRKRDSMTSTGSAPSPGCPTKQPRKRIKAIESHDR</sequence>
<feature type="compositionally biased region" description="Basic and acidic residues" evidence="1">
    <location>
        <begin position="225"/>
        <end position="248"/>
    </location>
</feature>
<feature type="region of interest" description="Disordered" evidence="1">
    <location>
        <begin position="225"/>
        <end position="277"/>
    </location>
</feature>
<gene>
    <name evidence="2" type="ORF">BP00DRAFT_468261</name>
</gene>
<keyword evidence="3" id="KW-1185">Reference proteome</keyword>
<reference evidence="2 3" key="1">
    <citation type="submission" date="2018-02" db="EMBL/GenBank/DDBJ databases">
        <title>The genomes of Aspergillus section Nigri reveals drivers in fungal speciation.</title>
        <authorList>
            <consortium name="DOE Joint Genome Institute"/>
            <person name="Vesth T.C."/>
            <person name="Nybo J."/>
            <person name="Theobald S."/>
            <person name="Brandl J."/>
            <person name="Frisvad J.C."/>
            <person name="Nielsen K.F."/>
            <person name="Lyhne E.K."/>
            <person name="Kogle M.E."/>
            <person name="Kuo A."/>
            <person name="Riley R."/>
            <person name="Clum A."/>
            <person name="Nolan M."/>
            <person name="Lipzen A."/>
            <person name="Salamov A."/>
            <person name="Henrissat B."/>
            <person name="Wiebenga A."/>
            <person name="De vries R.P."/>
            <person name="Grigoriev I.V."/>
            <person name="Mortensen U.H."/>
            <person name="Andersen M.R."/>
            <person name="Baker S.E."/>
        </authorList>
    </citation>
    <scope>NUCLEOTIDE SEQUENCE [LARGE SCALE GENOMIC DNA]</scope>
    <source>
        <strain evidence="2 3">CBS 114.80</strain>
    </source>
</reference>
<protein>
    <submittedName>
        <fullName evidence="2">Uncharacterized protein</fullName>
    </submittedName>
</protein>
<feature type="compositionally biased region" description="Pro residues" evidence="1">
    <location>
        <begin position="1"/>
        <end position="11"/>
    </location>
</feature>
<evidence type="ECO:0000313" key="2">
    <source>
        <dbReference type="EMBL" id="PYI34006.1"/>
    </source>
</evidence>
<dbReference type="Proteomes" id="UP000248817">
    <property type="component" value="Unassembled WGS sequence"/>
</dbReference>
<accession>A0A2V5JDZ7</accession>
<dbReference type="AlphaFoldDB" id="A0A2V5JDZ7"/>
<feature type="region of interest" description="Disordered" evidence="1">
    <location>
        <begin position="127"/>
        <end position="189"/>
    </location>
</feature>
<organism evidence="2 3">
    <name type="scientific">Aspergillus indologenus CBS 114.80</name>
    <dbReference type="NCBI Taxonomy" id="1450541"/>
    <lineage>
        <taxon>Eukaryota</taxon>
        <taxon>Fungi</taxon>
        <taxon>Dikarya</taxon>
        <taxon>Ascomycota</taxon>
        <taxon>Pezizomycotina</taxon>
        <taxon>Eurotiomycetes</taxon>
        <taxon>Eurotiomycetidae</taxon>
        <taxon>Eurotiales</taxon>
        <taxon>Aspergillaceae</taxon>
        <taxon>Aspergillus</taxon>
        <taxon>Aspergillus subgen. Circumdati</taxon>
    </lineage>
</organism>
<dbReference type="EMBL" id="KZ825479">
    <property type="protein sequence ID" value="PYI34006.1"/>
    <property type="molecule type" value="Genomic_DNA"/>
</dbReference>